<feature type="compositionally biased region" description="Basic and acidic residues" evidence="1">
    <location>
        <begin position="1"/>
        <end position="12"/>
    </location>
</feature>
<keyword evidence="3" id="KW-1185">Reference proteome</keyword>
<dbReference type="InterPro" id="IPR053044">
    <property type="entry name" value="Metallo-hydrolase/TatD-type"/>
</dbReference>
<name>A0A9Q8QLV0_9HYPO</name>
<dbReference type="GO" id="GO:0016788">
    <property type="term" value="F:hydrolase activity, acting on ester bonds"/>
    <property type="evidence" value="ECO:0007669"/>
    <property type="project" value="InterPro"/>
</dbReference>
<gene>
    <name evidence="2" type="primary">scn1</name>
    <name evidence="2" type="ORF">JDV02_007935</name>
</gene>
<proteinExistence type="predicted"/>
<sequence length="422" mass="46426">MCEHDTDGRHEASSSQAPPPANADESFPWRLAVCDAHCHPTDTMAALESQLPSMRACVLAIMATRSQDQQLVADVASRFRPGPPPLEAPSPSSCCKVVPAFGWHPWFSHQLYDDTGTGPKNTTTYAQPPEGADAKALQDAKRMHYRAVLTPPPDDDAFIVALPTPSPLSSFLSASSDRLKSFPDASLVGEIGIDRAFRLPRDWDPAITSLRDQELTPGGREGRLLSRHRVCMPHQQAILRAQLRLAGELGRPVSVHGVQAPGILYDTVSACWKGHQRHIPSRRERRMIAPGAEDQDSDSDSSNREGGKPYPPRICLHSYSGTVEVLNQWMNPTNPSRVYVSFSSAVNLSTDAGRAKFPDVVRAVPDDRVLVESDLHMAGPGMDAALEDMYRRVCDAKGWTLEEGIRTIAQNFEYFIFGKGRR</sequence>
<dbReference type="KEGG" id="ptkz:JDV02_007935"/>
<organism evidence="2 3">
    <name type="scientific">Purpureocillium takamizusanense</name>
    <dbReference type="NCBI Taxonomy" id="2060973"/>
    <lineage>
        <taxon>Eukaryota</taxon>
        <taxon>Fungi</taxon>
        <taxon>Dikarya</taxon>
        <taxon>Ascomycota</taxon>
        <taxon>Pezizomycotina</taxon>
        <taxon>Sordariomycetes</taxon>
        <taxon>Hypocreomycetidae</taxon>
        <taxon>Hypocreales</taxon>
        <taxon>Ophiocordycipitaceae</taxon>
        <taxon>Purpureocillium</taxon>
    </lineage>
</organism>
<protein>
    <submittedName>
        <fullName evidence="2">Cut9-interacting protein scn1</fullName>
    </submittedName>
</protein>
<dbReference type="Proteomes" id="UP000829364">
    <property type="component" value="Chromosome 7"/>
</dbReference>
<dbReference type="GeneID" id="72069883"/>
<dbReference type="SUPFAM" id="SSF51556">
    <property type="entry name" value="Metallo-dependent hydrolases"/>
    <property type="match status" value="1"/>
</dbReference>
<evidence type="ECO:0000256" key="1">
    <source>
        <dbReference type="SAM" id="MobiDB-lite"/>
    </source>
</evidence>
<dbReference type="PANTHER" id="PTHR47345:SF1">
    <property type="entry name" value="CUT9-INTERACTING PROTEIN SCN1"/>
    <property type="match status" value="1"/>
</dbReference>
<feature type="region of interest" description="Disordered" evidence="1">
    <location>
        <begin position="1"/>
        <end position="24"/>
    </location>
</feature>
<accession>A0A9Q8QLV0</accession>
<reference evidence="2" key="1">
    <citation type="submission" date="2021-11" db="EMBL/GenBank/DDBJ databases">
        <title>Purpureocillium_takamizusanense_genome.</title>
        <authorList>
            <person name="Nguyen N.-H."/>
        </authorList>
    </citation>
    <scope>NUCLEOTIDE SEQUENCE</scope>
    <source>
        <strain evidence="2">PT3</strain>
    </source>
</reference>
<feature type="region of interest" description="Disordered" evidence="1">
    <location>
        <begin position="279"/>
        <end position="312"/>
    </location>
</feature>
<dbReference type="Pfam" id="PF01026">
    <property type="entry name" value="TatD_DNase"/>
    <property type="match status" value="1"/>
</dbReference>
<dbReference type="PANTHER" id="PTHR47345">
    <property type="entry name" value="CUT9-INTERACTING PROTEIN SCN1"/>
    <property type="match status" value="1"/>
</dbReference>
<dbReference type="Gene3D" id="3.20.20.140">
    <property type="entry name" value="Metal-dependent hydrolases"/>
    <property type="match status" value="1"/>
</dbReference>
<dbReference type="InterPro" id="IPR001130">
    <property type="entry name" value="TatD-like"/>
</dbReference>
<dbReference type="RefSeq" id="XP_047845486.1">
    <property type="nucleotide sequence ID" value="XM_047989484.1"/>
</dbReference>
<dbReference type="OrthoDB" id="413993at2759"/>
<dbReference type="AlphaFoldDB" id="A0A9Q8QLV0"/>
<dbReference type="InterPro" id="IPR032466">
    <property type="entry name" value="Metal_Hydrolase"/>
</dbReference>
<dbReference type="EMBL" id="CP086360">
    <property type="protein sequence ID" value="UNI22005.1"/>
    <property type="molecule type" value="Genomic_DNA"/>
</dbReference>
<evidence type="ECO:0000313" key="3">
    <source>
        <dbReference type="Proteomes" id="UP000829364"/>
    </source>
</evidence>
<evidence type="ECO:0000313" key="2">
    <source>
        <dbReference type="EMBL" id="UNI22005.1"/>
    </source>
</evidence>